<dbReference type="RefSeq" id="WP_344991597.1">
    <property type="nucleotide sequence ID" value="NZ_BAABCD010000016.1"/>
</dbReference>
<evidence type="ECO:0008006" key="5">
    <source>
        <dbReference type="Google" id="ProtNLM"/>
    </source>
</evidence>
<evidence type="ECO:0000313" key="4">
    <source>
        <dbReference type="Proteomes" id="UP001595836"/>
    </source>
</evidence>
<organism evidence="3 4">
    <name type="scientific">Dietzia aurantiaca</name>
    <dbReference type="NCBI Taxonomy" id="983873"/>
    <lineage>
        <taxon>Bacteria</taxon>
        <taxon>Bacillati</taxon>
        <taxon>Actinomycetota</taxon>
        <taxon>Actinomycetes</taxon>
        <taxon>Mycobacteriales</taxon>
        <taxon>Dietziaceae</taxon>
        <taxon>Dietzia</taxon>
    </lineage>
</organism>
<comment type="caution">
    <text evidence="3">The sequence shown here is derived from an EMBL/GenBank/DDBJ whole genome shotgun (WGS) entry which is preliminary data.</text>
</comment>
<dbReference type="EMBL" id="JBHSHP010000017">
    <property type="protein sequence ID" value="MFC4754339.1"/>
    <property type="molecule type" value="Genomic_DNA"/>
</dbReference>
<feature type="compositionally biased region" description="Basic and acidic residues" evidence="1">
    <location>
        <begin position="118"/>
        <end position="129"/>
    </location>
</feature>
<feature type="signal peptide" evidence="2">
    <location>
        <begin position="1"/>
        <end position="31"/>
    </location>
</feature>
<accession>A0ABV9PPH1</accession>
<evidence type="ECO:0000256" key="1">
    <source>
        <dbReference type="SAM" id="MobiDB-lite"/>
    </source>
</evidence>
<name>A0ABV9PPH1_9ACTN</name>
<gene>
    <name evidence="3" type="ORF">ACFO7U_06040</name>
</gene>
<sequence>MTRAPNVRRRAAAGCALLTTLITVLTLTACSADDPGDSPGTTAAAPATATAATDSTTTATGTATIDGEPADAAASAISDELAASLTSAADEFGDVEVDLLLLYADHVSLIYVDPSDPGTRHRTELRDSTWSDPTRGPRLDTAPPLPLDAIDPVVVRSAIEATPALLGTDEAQLSHVSIYPDDGGRAEYLVALATGGSLGNVTFGPDGQEREVEAPR</sequence>
<reference evidence="4" key="1">
    <citation type="journal article" date="2019" name="Int. J. Syst. Evol. Microbiol.">
        <title>The Global Catalogue of Microorganisms (GCM) 10K type strain sequencing project: providing services to taxonomists for standard genome sequencing and annotation.</title>
        <authorList>
            <consortium name="The Broad Institute Genomics Platform"/>
            <consortium name="The Broad Institute Genome Sequencing Center for Infectious Disease"/>
            <person name="Wu L."/>
            <person name="Ma J."/>
        </authorList>
    </citation>
    <scope>NUCLEOTIDE SEQUENCE [LARGE SCALE GENOMIC DNA]</scope>
    <source>
        <strain evidence="4">JCM 11882</strain>
    </source>
</reference>
<feature type="region of interest" description="Disordered" evidence="1">
    <location>
        <begin position="115"/>
        <end position="145"/>
    </location>
</feature>
<evidence type="ECO:0000313" key="3">
    <source>
        <dbReference type="EMBL" id="MFC4754339.1"/>
    </source>
</evidence>
<dbReference type="PROSITE" id="PS51257">
    <property type="entry name" value="PROKAR_LIPOPROTEIN"/>
    <property type="match status" value="1"/>
</dbReference>
<proteinExistence type="predicted"/>
<keyword evidence="4" id="KW-1185">Reference proteome</keyword>
<feature type="region of interest" description="Disordered" evidence="1">
    <location>
        <begin position="38"/>
        <end position="59"/>
    </location>
</feature>
<evidence type="ECO:0000256" key="2">
    <source>
        <dbReference type="SAM" id="SignalP"/>
    </source>
</evidence>
<protein>
    <recommendedName>
        <fullName evidence="5">PepSY domain-containing protein</fullName>
    </recommendedName>
</protein>
<dbReference type="Proteomes" id="UP001595836">
    <property type="component" value="Unassembled WGS sequence"/>
</dbReference>
<feature type="chain" id="PRO_5046045756" description="PepSY domain-containing protein" evidence="2">
    <location>
        <begin position="32"/>
        <end position="216"/>
    </location>
</feature>
<keyword evidence="2" id="KW-0732">Signal</keyword>